<dbReference type="KEGG" id="ocy:OSSY52_20710"/>
<dbReference type="GO" id="GO:0051301">
    <property type="term" value="P:cell division"/>
    <property type="evidence" value="ECO:0007669"/>
    <property type="project" value="UniProtKB-KW"/>
</dbReference>
<protein>
    <submittedName>
        <fullName evidence="2">Cell division protein FtsA</fullName>
    </submittedName>
</protein>
<dbReference type="Gene3D" id="3.30.420.40">
    <property type="match status" value="2"/>
</dbReference>
<dbReference type="RefSeq" id="WP_190614792.1">
    <property type="nucleotide sequence ID" value="NZ_AP018712.1"/>
</dbReference>
<dbReference type="SMART" id="SM00842">
    <property type="entry name" value="FtsA"/>
    <property type="match status" value="1"/>
</dbReference>
<reference evidence="2 3" key="1">
    <citation type="submission" date="2018-06" db="EMBL/GenBank/DDBJ databases">
        <title>Genome sequencing of Oceanotoga sp. sy52.</title>
        <authorList>
            <person name="Mori K."/>
        </authorList>
    </citation>
    <scope>NUCLEOTIDE SEQUENCE [LARGE SCALE GENOMIC DNA]</scope>
    <source>
        <strain evidence="3">sy52</strain>
    </source>
</reference>
<dbReference type="PANTHER" id="PTHR32432:SF4">
    <property type="entry name" value="CELL DIVISION PROTEIN FTSA"/>
    <property type="match status" value="1"/>
</dbReference>
<evidence type="ECO:0000313" key="3">
    <source>
        <dbReference type="Proteomes" id="UP000516361"/>
    </source>
</evidence>
<dbReference type="InterPro" id="IPR050696">
    <property type="entry name" value="FtsA/MreB"/>
</dbReference>
<dbReference type="SUPFAM" id="SSF53067">
    <property type="entry name" value="Actin-like ATPase domain"/>
    <property type="match status" value="2"/>
</dbReference>
<dbReference type="InParanoid" id="A0A7G1G5Q8"/>
<dbReference type="PANTHER" id="PTHR32432">
    <property type="entry name" value="CELL DIVISION PROTEIN FTSA-RELATED"/>
    <property type="match status" value="1"/>
</dbReference>
<evidence type="ECO:0000313" key="2">
    <source>
        <dbReference type="EMBL" id="BBE31930.1"/>
    </source>
</evidence>
<evidence type="ECO:0000259" key="1">
    <source>
        <dbReference type="SMART" id="SM00842"/>
    </source>
</evidence>
<dbReference type="GO" id="GO:0032153">
    <property type="term" value="C:cell division site"/>
    <property type="evidence" value="ECO:0007669"/>
    <property type="project" value="TreeGrafter"/>
</dbReference>
<dbReference type="GO" id="GO:0009898">
    <property type="term" value="C:cytoplasmic side of plasma membrane"/>
    <property type="evidence" value="ECO:0007669"/>
    <property type="project" value="TreeGrafter"/>
</dbReference>
<proteinExistence type="predicted"/>
<sequence length="426" mass="48132">MAKNYLIGLDIGSFKTKGILFEEENKHYRVLSYGSKKTSGITGGELKDIEKITETIRSLINDLTKDLSKKSKSIELITGYSTNELYISSENFTVEYTEKTEIVQKELEKIKNSVVKKYSEDKKMILDISFTKFIVDDKIVSNPIAFTAQKSLTVSLNVVWASENSFVTLSSAFKKIVSDNKLPAFDTTLSMAYAATTSQDRENGITFLDFGYRACRAIVFKDGIPSMFHTFPYGIKYVLKDITTVLKTTEAEANRLLIEHAVCLKDTKVTKKIDFNTVSKPDMAHCTQNLLNKIVYARVREIISRFNGELSKKRFGRSNEFGGLQGGVIYCGGGSQIKNIENTIQELMGDNFRKGQLSLEIFKNVPEELNKKMEYLSVFGLIERNENMKINEGNVENTKEINTAKKNKKGFGNAFKSIFKKLVNED</sequence>
<dbReference type="InterPro" id="IPR043129">
    <property type="entry name" value="ATPase_NBD"/>
</dbReference>
<name>A0A7G1G5Q8_9BACT</name>
<gene>
    <name evidence="2" type="primary">ftsA</name>
    <name evidence="2" type="ORF">OSSY52_20710</name>
</gene>
<organism evidence="2 3">
    <name type="scientific">Tepiditoga spiralis</name>
    <dbReference type="NCBI Taxonomy" id="2108365"/>
    <lineage>
        <taxon>Bacteria</taxon>
        <taxon>Thermotogati</taxon>
        <taxon>Thermotogota</taxon>
        <taxon>Thermotogae</taxon>
        <taxon>Petrotogales</taxon>
        <taxon>Petrotogaceae</taxon>
        <taxon>Tepiditoga</taxon>
    </lineage>
</organism>
<feature type="domain" description="SHS2" evidence="1">
    <location>
        <begin position="6"/>
        <end position="195"/>
    </location>
</feature>
<dbReference type="FunCoup" id="A0A7G1G5Q8">
    <property type="interactions" value="205"/>
</dbReference>
<keyword evidence="2" id="KW-0132">Cell division</keyword>
<accession>A0A7G1G5Q8</accession>
<dbReference type="InterPro" id="IPR003494">
    <property type="entry name" value="SHS2_FtsA"/>
</dbReference>
<keyword evidence="3" id="KW-1185">Reference proteome</keyword>
<dbReference type="EMBL" id="AP018712">
    <property type="protein sequence ID" value="BBE31930.1"/>
    <property type="molecule type" value="Genomic_DNA"/>
</dbReference>
<dbReference type="AlphaFoldDB" id="A0A7G1G5Q8"/>
<keyword evidence="2" id="KW-0131">Cell cycle</keyword>
<dbReference type="Pfam" id="PF14450">
    <property type="entry name" value="FtsA"/>
    <property type="match status" value="1"/>
</dbReference>
<dbReference type="Proteomes" id="UP000516361">
    <property type="component" value="Chromosome"/>
</dbReference>